<protein>
    <submittedName>
        <fullName evidence="1">Uncharacterized protein</fullName>
    </submittedName>
</protein>
<dbReference type="EMBL" id="FNWV01000030">
    <property type="protein sequence ID" value="SEH89012.1"/>
    <property type="molecule type" value="Genomic_DNA"/>
</dbReference>
<evidence type="ECO:0000313" key="2">
    <source>
        <dbReference type="Proteomes" id="UP000183190"/>
    </source>
</evidence>
<proteinExistence type="predicted"/>
<evidence type="ECO:0000313" key="1">
    <source>
        <dbReference type="EMBL" id="SEH89012.1"/>
    </source>
</evidence>
<accession>A0A1H6LKI8</accession>
<reference evidence="1 2" key="1">
    <citation type="submission" date="2016-10" db="EMBL/GenBank/DDBJ databases">
        <authorList>
            <person name="de Groot N.N."/>
        </authorList>
    </citation>
    <scope>NUCLEOTIDE SEQUENCE [LARGE SCALE GENOMIC DNA]</scope>
    <source>
        <strain evidence="1 2">YAD2003</strain>
    </source>
</reference>
<name>A0A1H6LKI8_RUMFL</name>
<gene>
    <name evidence="1" type="ORF">SAMN02910265_03215</name>
</gene>
<dbReference type="RefSeq" id="WP_074719204.1">
    <property type="nucleotide sequence ID" value="NZ_FNWV01000030.1"/>
</dbReference>
<dbReference type="AlphaFoldDB" id="A0A1H6LKI8"/>
<sequence length="98" mass="11376">MDFAFKAFANCPVDQGNNQSSDVSFVGIPSQQVSWPTSQCFVVEKDERQRTPIGVMDKIFSGEAWLEPKTFLENYSKRDLSPRRIFQDKLSCMWKFKE</sequence>
<dbReference type="Proteomes" id="UP000183190">
    <property type="component" value="Unassembled WGS sequence"/>
</dbReference>
<organism evidence="1 2">
    <name type="scientific">Ruminococcus flavefaciens</name>
    <dbReference type="NCBI Taxonomy" id="1265"/>
    <lineage>
        <taxon>Bacteria</taxon>
        <taxon>Bacillati</taxon>
        <taxon>Bacillota</taxon>
        <taxon>Clostridia</taxon>
        <taxon>Eubacteriales</taxon>
        <taxon>Oscillospiraceae</taxon>
        <taxon>Ruminococcus</taxon>
    </lineage>
</organism>